<dbReference type="RefSeq" id="WP_264844176.1">
    <property type="nucleotide sequence ID" value="NZ_AP025628.1"/>
</dbReference>
<dbReference type="SUPFAM" id="SSF51735">
    <property type="entry name" value="NAD(P)-binding Rossmann-fold domains"/>
    <property type="match status" value="1"/>
</dbReference>
<dbReference type="NCBIfam" id="NF009466">
    <property type="entry name" value="PRK12826.1-2"/>
    <property type="match status" value="1"/>
</dbReference>
<evidence type="ECO:0000313" key="3">
    <source>
        <dbReference type="EMBL" id="BDG60111.1"/>
    </source>
</evidence>
<evidence type="ECO:0000256" key="1">
    <source>
        <dbReference type="ARBA" id="ARBA00006484"/>
    </source>
</evidence>
<dbReference type="Pfam" id="PF13561">
    <property type="entry name" value="adh_short_C2"/>
    <property type="match status" value="1"/>
</dbReference>
<dbReference type="KEGG" id="cmic:caldi_12010"/>
<sequence>MNLKGKVVLVTGAGRGIGRATAVAMAREGATVVAADLDLETAWATASECTAQGPAALGIYIDVGNPVAVAAAVDETVRAYGRIDVLVNNAGIGGTGTRLADMSLEEWQRMIHIDLTGVFLVCRAVVPLMIRQGRGNIINLASTVGLSGLAGSTHYGAAKAGVIGLTKCLAKELAGHRINVNAVAPGLIDTEMSRRRGTVQQPGWVLWPRVGQPEDVAAVICFLASDAAEFITGQVISPNGGGWM</sequence>
<accession>A0AA35G7H7</accession>
<dbReference type="InterPro" id="IPR036291">
    <property type="entry name" value="NAD(P)-bd_dom_sf"/>
</dbReference>
<reference evidence="3" key="1">
    <citation type="submission" date="2022-03" db="EMBL/GenBank/DDBJ databases">
        <title>Complete genome sequence of Caldinitratiruptor microaerophilus.</title>
        <authorList>
            <person name="Mukaiyama R."/>
            <person name="Nishiyama T."/>
            <person name="Ueda K."/>
        </authorList>
    </citation>
    <scope>NUCLEOTIDE SEQUENCE</scope>
    <source>
        <strain evidence="3">JCM 16183</strain>
    </source>
</reference>
<dbReference type="InterPro" id="IPR002347">
    <property type="entry name" value="SDR_fam"/>
</dbReference>
<dbReference type="Gene3D" id="3.40.50.720">
    <property type="entry name" value="NAD(P)-binding Rossmann-like Domain"/>
    <property type="match status" value="1"/>
</dbReference>
<dbReference type="GO" id="GO:0030497">
    <property type="term" value="P:fatty acid elongation"/>
    <property type="evidence" value="ECO:0007669"/>
    <property type="project" value="TreeGrafter"/>
</dbReference>
<dbReference type="Proteomes" id="UP001163687">
    <property type="component" value="Chromosome"/>
</dbReference>
<dbReference type="AlphaFoldDB" id="A0AA35G7H7"/>
<keyword evidence="2" id="KW-0560">Oxidoreductase</keyword>
<dbReference type="PRINTS" id="PR00080">
    <property type="entry name" value="SDRFAMILY"/>
</dbReference>
<comment type="similarity">
    <text evidence="1">Belongs to the short-chain dehydrogenases/reductases (SDR) family.</text>
</comment>
<dbReference type="PRINTS" id="PR00081">
    <property type="entry name" value="GDHRDH"/>
</dbReference>
<dbReference type="GO" id="GO:0016616">
    <property type="term" value="F:oxidoreductase activity, acting on the CH-OH group of donors, NAD or NADP as acceptor"/>
    <property type="evidence" value="ECO:0007669"/>
    <property type="project" value="TreeGrafter"/>
</dbReference>
<name>A0AA35G7H7_9FIRM</name>
<evidence type="ECO:0000313" key="4">
    <source>
        <dbReference type="Proteomes" id="UP001163687"/>
    </source>
</evidence>
<protein>
    <submittedName>
        <fullName evidence="3">3-oxoacyl-[acyl-carrier-protein] reductase FabG</fullName>
    </submittedName>
</protein>
<organism evidence="3 4">
    <name type="scientific">Caldinitratiruptor microaerophilus</name>
    <dbReference type="NCBI Taxonomy" id="671077"/>
    <lineage>
        <taxon>Bacteria</taxon>
        <taxon>Bacillati</taxon>
        <taxon>Bacillota</taxon>
        <taxon>Clostridia</taxon>
        <taxon>Eubacteriales</taxon>
        <taxon>Symbiobacteriaceae</taxon>
        <taxon>Caldinitratiruptor</taxon>
    </lineage>
</organism>
<evidence type="ECO:0000256" key="2">
    <source>
        <dbReference type="ARBA" id="ARBA00023002"/>
    </source>
</evidence>
<dbReference type="EMBL" id="AP025628">
    <property type="protein sequence ID" value="BDG60111.1"/>
    <property type="molecule type" value="Genomic_DNA"/>
</dbReference>
<dbReference type="PANTHER" id="PTHR42760:SF40">
    <property type="entry name" value="3-OXOACYL-[ACYL-CARRIER-PROTEIN] REDUCTASE, CHLOROPLASTIC"/>
    <property type="match status" value="1"/>
</dbReference>
<dbReference type="FunFam" id="3.40.50.720:FF:000084">
    <property type="entry name" value="Short-chain dehydrogenase reductase"/>
    <property type="match status" value="1"/>
</dbReference>
<dbReference type="PROSITE" id="PS00061">
    <property type="entry name" value="ADH_SHORT"/>
    <property type="match status" value="1"/>
</dbReference>
<gene>
    <name evidence="3" type="primary">fabG_2</name>
    <name evidence="3" type="ORF">caldi_12010</name>
</gene>
<dbReference type="PANTHER" id="PTHR42760">
    <property type="entry name" value="SHORT-CHAIN DEHYDROGENASES/REDUCTASES FAMILY MEMBER"/>
    <property type="match status" value="1"/>
</dbReference>
<proteinExistence type="inferred from homology"/>
<keyword evidence="4" id="KW-1185">Reference proteome</keyword>
<dbReference type="GO" id="GO:0008206">
    <property type="term" value="P:bile acid metabolic process"/>
    <property type="evidence" value="ECO:0007669"/>
    <property type="project" value="UniProtKB-ARBA"/>
</dbReference>
<dbReference type="InterPro" id="IPR020904">
    <property type="entry name" value="Sc_DH/Rdtase_CS"/>
</dbReference>